<dbReference type="InterPro" id="IPR002477">
    <property type="entry name" value="Peptidoglycan-bd-like"/>
</dbReference>
<dbReference type="InterPro" id="IPR031304">
    <property type="entry name" value="SLT_2"/>
</dbReference>
<accession>A0A7W8HJW8</accession>
<dbReference type="FunFam" id="1.10.8.350:FF:000001">
    <property type="entry name" value="Lytic murein transglycosylase B"/>
    <property type="match status" value="1"/>
</dbReference>
<dbReference type="PANTHER" id="PTHR30163:SF10">
    <property type="entry name" value="TRANSGLYCOLASE-RELATED"/>
    <property type="match status" value="1"/>
</dbReference>
<dbReference type="Pfam" id="PF01471">
    <property type="entry name" value="PG_binding_1"/>
    <property type="match status" value="1"/>
</dbReference>
<feature type="signal peptide" evidence="1">
    <location>
        <begin position="1"/>
        <end position="33"/>
    </location>
</feature>
<evidence type="ECO:0000256" key="1">
    <source>
        <dbReference type="SAM" id="SignalP"/>
    </source>
</evidence>
<keyword evidence="5" id="KW-1185">Reference proteome</keyword>
<dbReference type="NCBIfam" id="TIGR02283">
    <property type="entry name" value="MltB_2"/>
    <property type="match status" value="1"/>
</dbReference>
<dbReference type="CDD" id="cd13399">
    <property type="entry name" value="Slt35-like"/>
    <property type="match status" value="1"/>
</dbReference>
<name>A0A7W8HJW8_9BURK</name>
<dbReference type="InterPro" id="IPR023346">
    <property type="entry name" value="Lysozyme-like_dom_sf"/>
</dbReference>
<feature type="chain" id="PRO_5031235059" evidence="1">
    <location>
        <begin position="34"/>
        <end position="422"/>
    </location>
</feature>
<reference evidence="4 5" key="1">
    <citation type="submission" date="2020-08" db="EMBL/GenBank/DDBJ databases">
        <title>Genomic Encyclopedia of Type Strains, Phase IV (KMG-IV): sequencing the most valuable type-strain genomes for metagenomic binning, comparative biology and taxonomic classification.</title>
        <authorList>
            <person name="Goeker M."/>
        </authorList>
    </citation>
    <scope>NUCLEOTIDE SEQUENCE [LARGE SCALE GENOMIC DNA]</scope>
    <source>
        <strain evidence="4 5">DSM 29781</strain>
    </source>
</reference>
<evidence type="ECO:0000313" key="4">
    <source>
        <dbReference type="EMBL" id="MBB5272573.1"/>
    </source>
</evidence>
<dbReference type="GO" id="GO:0008933">
    <property type="term" value="F:peptidoglycan lytic transglycosylase activity"/>
    <property type="evidence" value="ECO:0007669"/>
    <property type="project" value="TreeGrafter"/>
</dbReference>
<organism evidence="4 5">
    <name type="scientific">Quisquiliibacterium transsilvanicum</name>
    <dbReference type="NCBI Taxonomy" id="1549638"/>
    <lineage>
        <taxon>Bacteria</taxon>
        <taxon>Pseudomonadati</taxon>
        <taxon>Pseudomonadota</taxon>
        <taxon>Betaproteobacteria</taxon>
        <taxon>Burkholderiales</taxon>
        <taxon>Burkholderiaceae</taxon>
        <taxon>Quisquiliibacterium</taxon>
    </lineage>
</organism>
<dbReference type="SUPFAM" id="SSF53955">
    <property type="entry name" value="Lysozyme-like"/>
    <property type="match status" value="1"/>
</dbReference>
<dbReference type="PANTHER" id="PTHR30163">
    <property type="entry name" value="MEMBRANE-BOUND LYTIC MUREIN TRANSGLYCOSYLASE B"/>
    <property type="match status" value="1"/>
</dbReference>
<dbReference type="InterPro" id="IPR043426">
    <property type="entry name" value="MltB-like"/>
</dbReference>
<dbReference type="AlphaFoldDB" id="A0A7W8HJW8"/>
<keyword evidence="1" id="KW-0732">Signal</keyword>
<dbReference type="EMBL" id="JACHGB010000005">
    <property type="protein sequence ID" value="MBB5272573.1"/>
    <property type="molecule type" value="Genomic_DNA"/>
</dbReference>
<gene>
    <name evidence="4" type="ORF">HNQ70_002596</name>
</gene>
<proteinExistence type="predicted"/>
<feature type="domain" description="Transglycosylase SLT" evidence="3">
    <location>
        <begin position="37"/>
        <end position="336"/>
    </location>
</feature>
<evidence type="ECO:0000259" key="2">
    <source>
        <dbReference type="Pfam" id="PF01471"/>
    </source>
</evidence>
<comment type="caution">
    <text evidence="4">The sequence shown here is derived from an EMBL/GenBank/DDBJ whole genome shotgun (WGS) entry which is preliminary data.</text>
</comment>
<dbReference type="Pfam" id="PF13406">
    <property type="entry name" value="SLT_2"/>
    <property type="match status" value="1"/>
</dbReference>
<feature type="domain" description="Peptidoglycan binding-like" evidence="2">
    <location>
        <begin position="357"/>
        <end position="412"/>
    </location>
</feature>
<dbReference type="InterPro" id="IPR011970">
    <property type="entry name" value="MltB_2"/>
</dbReference>
<dbReference type="RefSeq" id="WP_183968227.1">
    <property type="nucleotide sequence ID" value="NZ_JACHGB010000005.1"/>
</dbReference>
<protein>
    <submittedName>
        <fullName evidence="4">Lytic murein transglycosylase</fullName>
    </submittedName>
</protein>
<sequence length="422" mass="45003">MARLAATRRAAERAGPRVALAAVLLSMAFPAQADDGFAACLSELRRDALGKGISAATFDDGTRGLAPDRSVLELLDFQPEFRTPIWDYLAALVDDERIADGRAMLERWRDTLAEVERRYGVDPQTVVAVWGVESDFGRSFGSRPLLTSLATLSCYGRRQGFFRGEFVATLRIVQEGHVPAEQLVGSWAGAFGHTQFMPSTFQRLAVDFDGDGRRDIVGSVPDALASTANFLRRAGWRTGEPWGWEVRLPAGFDASLAGRRSKRALSEWAALGVRPVAAPGPAAAPAAGLADPQARAAVLLPAGPAGPAFLVLRNFDAVYSYNAAESYALAIAHLADRLRGGAPFAAAWPTDDPGLSRAQRRELQALLAERGHDIGPVDGMIGARSREAIRAEELRLGRAPSGRAGLGILEALRPAGAAGASR</sequence>
<dbReference type="Gene3D" id="1.10.530.10">
    <property type="match status" value="1"/>
</dbReference>
<dbReference type="Proteomes" id="UP000532440">
    <property type="component" value="Unassembled WGS sequence"/>
</dbReference>
<dbReference type="SUPFAM" id="SSF47090">
    <property type="entry name" value="PGBD-like"/>
    <property type="match status" value="1"/>
</dbReference>
<dbReference type="Gene3D" id="1.10.8.350">
    <property type="entry name" value="Bacterial muramidase"/>
    <property type="match status" value="1"/>
</dbReference>
<evidence type="ECO:0000259" key="3">
    <source>
        <dbReference type="Pfam" id="PF13406"/>
    </source>
</evidence>
<evidence type="ECO:0000313" key="5">
    <source>
        <dbReference type="Proteomes" id="UP000532440"/>
    </source>
</evidence>
<dbReference type="InterPro" id="IPR036365">
    <property type="entry name" value="PGBD-like_sf"/>
</dbReference>
<dbReference type="GO" id="GO:0009253">
    <property type="term" value="P:peptidoglycan catabolic process"/>
    <property type="evidence" value="ECO:0007669"/>
    <property type="project" value="TreeGrafter"/>
</dbReference>